<dbReference type="AlphaFoldDB" id="A0A346NNW2"/>
<dbReference type="RefSeq" id="WP_117317347.1">
    <property type="nucleotide sequence ID" value="NZ_CP031769.1"/>
</dbReference>
<evidence type="ECO:0000313" key="2">
    <source>
        <dbReference type="EMBL" id="AXR07219.1"/>
    </source>
</evidence>
<accession>A0A346NNW2</accession>
<keyword evidence="3" id="KW-1185">Reference proteome</keyword>
<keyword evidence="1" id="KW-0175">Coiled coil</keyword>
<dbReference type="EMBL" id="CP031769">
    <property type="protein sequence ID" value="AXR07219.1"/>
    <property type="molecule type" value="Genomic_DNA"/>
</dbReference>
<feature type="coiled-coil region" evidence="1">
    <location>
        <begin position="28"/>
        <end position="62"/>
    </location>
</feature>
<dbReference type="KEGG" id="salm:D0Y50_13185"/>
<evidence type="ECO:0008006" key="4">
    <source>
        <dbReference type="Google" id="ProtNLM"/>
    </source>
</evidence>
<organism evidence="2 3">
    <name type="scientific">Salinimonas sediminis</name>
    <dbReference type="NCBI Taxonomy" id="2303538"/>
    <lineage>
        <taxon>Bacteria</taxon>
        <taxon>Pseudomonadati</taxon>
        <taxon>Pseudomonadota</taxon>
        <taxon>Gammaproteobacteria</taxon>
        <taxon>Alteromonadales</taxon>
        <taxon>Alteromonadaceae</taxon>
        <taxon>Alteromonas/Salinimonas group</taxon>
        <taxon>Salinimonas</taxon>
    </lineage>
</organism>
<gene>
    <name evidence="2" type="ORF">D0Y50_13185</name>
</gene>
<name>A0A346NNW2_9ALTE</name>
<sequence length="360" mass="38722">MRHDQHGFMLLVPVVILLIMVTGSAALIVESTSLQTRLSRQLRELEQQQVELDNALNRAILLTEHIDPEAAITEYQITGGTVRLVEQVITRDARLLHYALAANSSLPANLAARLSVVRYSLLTSVPAAALMLNSSWPATAHLHLQYTRADATPLASVWSSSDFELPAIGTICQTASVAATSCDSIPSSHVGEVTSDIEDSGIYANATDYPKAVLAALFYPAMSGLTQLQQASTLHRNCHGLNAHSAGIYYIQGDCTLRAGQVVGTVEAPIVLLVAGETLVLEENSLINGLVIGVHAEAERALTITSASTAWLDGALVLTRPLAPTSSVRLRYHPAMLLSLQRSQSMQRSQPVAGSWRDFE</sequence>
<evidence type="ECO:0000313" key="3">
    <source>
        <dbReference type="Proteomes" id="UP000262073"/>
    </source>
</evidence>
<protein>
    <recommendedName>
        <fullName evidence="4">Type 4 fimbrial biogenesis protein PilX N-terminal domain-containing protein</fullName>
    </recommendedName>
</protein>
<evidence type="ECO:0000256" key="1">
    <source>
        <dbReference type="SAM" id="Coils"/>
    </source>
</evidence>
<dbReference type="Proteomes" id="UP000262073">
    <property type="component" value="Chromosome"/>
</dbReference>
<proteinExistence type="predicted"/>
<reference evidence="2 3" key="1">
    <citation type="submission" date="2018-08" db="EMBL/GenBank/DDBJ databases">
        <title>Salinimonas sediminis sp. nov., a piezophilic bacterium isolated from a deep-sea sediment sample from the New Britain Trench.</title>
        <authorList>
            <person name="Cao J."/>
        </authorList>
    </citation>
    <scope>NUCLEOTIDE SEQUENCE [LARGE SCALE GENOMIC DNA]</scope>
    <source>
        <strain evidence="2 3">N102</strain>
    </source>
</reference>